<accession>J3JDJ1</accession>
<feature type="compositionally biased region" description="Low complexity" evidence="1">
    <location>
        <begin position="15"/>
        <end position="30"/>
    </location>
</feature>
<evidence type="ECO:0000256" key="1">
    <source>
        <dbReference type="SAM" id="MobiDB-lite"/>
    </source>
</evidence>
<proteinExistence type="predicted"/>
<gene>
    <name evidence="2" type="ORF">HSB1_42220</name>
</gene>
<dbReference type="AlphaFoldDB" id="J3JDJ1"/>
<name>J3JDJ1_9EURY</name>
<feature type="compositionally biased region" description="Basic and acidic residues" evidence="1">
    <location>
        <begin position="1"/>
        <end position="11"/>
    </location>
</feature>
<sequence>MRESSAWDGTRRTKSVVSFVGSSSGQKSTSPLKTKRV</sequence>
<evidence type="ECO:0000313" key="3">
    <source>
        <dbReference type="Proteomes" id="UP000007813"/>
    </source>
</evidence>
<feature type="region of interest" description="Disordered" evidence="1">
    <location>
        <begin position="1"/>
        <end position="37"/>
    </location>
</feature>
<protein>
    <submittedName>
        <fullName evidence="2">Uncharacterized protein</fullName>
    </submittedName>
</protein>
<dbReference type="Proteomes" id="UP000007813">
    <property type="component" value="Unassembled WGS sequence"/>
</dbReference>
<dbReference type="EMBL" id="ALJD01000013">
    <property type="protein sequence ID" value="EJN57534.1"/>
    <property type="molecule type" value="Genomic_DNA"/>
</dbReference>
<evidence type="ECO:0000313" key="2">
    <source>
        <dbReference type="EMBL" id="EJN57534.1"/>
    </source>
</evidence>
<reference evidence="2 3" key="1">
    <citation type="journal article" date="2012" name="J. Bacteriol.">
        <title>Draft Genome Sequence of the Extremely Halophilic Archaeon Halogranum salarium B-1T.</title>
        <authorList>
            <person name="Kim K.K."/>
            <person name="Lee K.C."/>
            <person name="Lee J.S."/>
        </authorList>
    </citation>
    <scope>NUCLEOTIDE SEQUENCE [LARGE SCALE GENOMIC DNA]</scope>
    <source>
        <strain evidence="2 3">B-1</strain>
    </source>
</reference>
<comment type="caution">
    <text evidence="2">The sequence shown here is derived from an EMBL/GenBank/DDBJ whole genome shotgun (WGS) entry which is preliminary data.</text>
</comment>
<organism evidence="2 3">
    <name type="scientific">Halogranum salarium B-1</name>
    <dbReference type="NCBI Taxonomy" id="1210908"/>
    <lineage>
        <taxon>Archaea</taxon>
        <taxon>Methanobacteriati</taxon>
        <taxon>Methanobacteriota</taxon>
        <taxon>Stenosarchaea group</taxon>
        <taxon>Halobacteria</taxon>
        <taxon>Halobacteriales</taxon>
        <taxon>Haloferacaceae</taxon>
    </lineage>
</organism>